<organism evidence="10 11">
    <name type="scientific">Branchiostoma floridae</name>
    <name type="common">Florida lancelet</name>
    <name type="synonym">Amphioxus</name>
    <dbReference type="NCBI Taxonomy" id="7739"/>
    <lineage>
        <taxon>Eukaryota</taxon>
        <taxon>Metazoa</taxon>
        <taxon>Chordata</taxon>
        <taxon>Cephalochordata</taxon>
        <taxon>Leptocardii</taxon>
        <taxon>Amphioxiformes</taxon>
        <taxon>Branchiostomatidae</taxon>
        <taxon>Branchiostoma</taxon>
    </lineage>
</organism>
<evidence type="ECO:0000313" key="10">
    <source>
        <dbReference type="Proteomes" id="UP000001554"/>
    </source>
</evidence>
<dbReference type="PANTHER" id="PTHR13148:SF0">
    <property type="entry name" value="POST-GPI ATTACHMENT TO PROTEINS FACTOR 3"/>
    <property type="match status" value="1"/>
</dbReference>
<evidence type="ECO:0000256" key="1">
    <source>
        <dbReference type="ARBA" id="ARBA00004127"/>
    </source>
</evidence>
<feature type="transmembrane region" description="Helical" evidence="9">
    <location>
        <begin position="27"/>
        <end position="47"/>
    </location>
</feature>
<dbReference type="RefSeq" id="XP_035689763.1">
    <property type="nucleotide sequence ID" value="XM_035833870.1"/>
</dbReference>
<comment type="function">
    <text evidence="8">Involved in the fatty acid remodeling steps of GPI-anchor maturation where the unsaturated acyl chain at sn-2 of inositol phosphate is replaced by a saturated stearoyl chain. May catalyze the first step of the fatty acid remodeling, by removing the unsaturated acyl chain at sn-2 of inositol phosphate, generating a lyso-GPI intermediate. The fatty acid remodeling steps is critical for the integration of GPI-APs into lipid rafts.</text>
</comment>
<evidence type="ECO:0000256" key="4">
    <source>
        <dbReference type="ARBA" id="ARBA00022692"/>
    </source>
</evidence>
<keyword evidence="9" id="KW-0333">Golgi apparatus</keyword>
<dbReference type="InterPro" id="IPR007217">
    <property type="entry name" value="Per1-like"/>
</dbReference>
<keyword evidence="3 9" id="KW-0337">GPI-anchor biosynthesis</keyword>
<keyword evidence="10" id="KW-1185">Reference proteome</keyword>
<evidence type="ECO:0000256" key="7">
    <source>
        <dbReference type="ARBA" id="ARBA00023136"/>
    </source>
</evidence>
<dbReference type="GO" id="GO:0005789">
    <property type="term" value="C:endoplasmic reticulum membrane"/>
    <property type="evidence" value="ECO:0000318"/>
    <property type="project" value="GO_Central"/>
</dbReference>
<comment type="subcellular location">
    <subcellularLocation>
        <location evidence="1">Endomembrane system</location>
        <topology evidence="1">Multi-pass membrane protein</topology>
    </subcellularLocation>
    <subcellularLocation>
        <location evidence="9">Golgi apparatus membrane</location>
        <topology evidence="9">Multi-pass membrane protein</topology>
    </subcellularLocation>
</comment>
<comment type="similarity">
    <text evidence="2 9">Belongs to the PGAP3 family.</text>
</comment>
<dbReference type="OrthoDB" id="419770at2759"/>
<comment type="caution">
    <text evidence="9">Lacks conserved residue(s) required for the propagation of feature annotation.</text>
</comment>
<evidence type="ECO:0000256" key="5">
    <source>
        <dbReference type="ARBA" id="ARBA00022729"/>
    </source>
</evidence>
<comment type="function">
    <text evidence="9">Involved in the lipid remodeling steps of GPI-anchor maturation.</text>
</comment>
<evidence type="ECO:0000256" key="3">
    <source>
        <dbReference type="ARBA" id="ARBA00022502"/>
    </source>
</evidence>
<evidence type="ECO:0000256" key="9">
    <source>
        <dbReference type="RuleBase" id="RU365066"/>
    </source>
</evidence>
<dbReference type="GeneID" id="118425054"/>
<keyword evidence="5" id="KW-0732">Signal</keyword>
<dbReference type="GO" id="GO:0000139">
    <property type="term" value="C:Golgi membrane"/>
    <property type="evidence" value="ECO:0007669"/>
    <property type="project" value="UniProtKB-SubCell"/>
</dbReference>
<dbReference type="GO" id="GO:0016788">
    <property type="term" value="F:hydrolase activity, acting on ester bonds"/>
    <property type="evidence" value="ECO:0000318"/>
    <property type="project" value="GO_Central"/>
</dbReference>
<keyword evidence="6 9" id="KW-1133">Transmembrane helix</keyword>
<keyword evidence="4 9" id="KW-0812">Transmembrane</keyword>
<dbReference type="Proteomes" id="UP000001554">
    <property type="component" value="Chromosome 10"/>
</dbReference>
<dbReference type="OMA" id="CTEECKY"/>
<protein>
    <recommendedName>
        <fullName evidence="9">Post-GPI attachment to proteins factor 3</fullName>
    </recommendedName>
</protein>
<gene>
    <name evidence="11" type="primary">LOC118425054</name>
</gene>
<reference evidence="10" key="1">
    <citation type="journal article" date="2020" name="Nat. Ecol. Evol.">
        <title>Deeply conserved synteny resolves early events in vertebrate evolution.</title>
        <authorList>
            <person name="Simakov O."/>
            <person name="Marletaz F."/>
            <person name="Yue J.X."/>
            <person name="O'Connell B."/>
            <person name="Jenkins J."/>
            <person name="Brandt A."/>
            <person name="Calef R."/>
            <person name="Tung C.H."/>
            <person name="Huang T.K."/>
            <person name="Schmutz J."/>
            <person name="Satoh N."/>
            <person name="Yu J.K."/>
            <person name="Putnam N.H."/>
            <person name="Green R.E."/>
            <person name="Rokhsar D.S."/>
        </authorList>
    </citation>
    <scope>NUCLEOTIDE SEQUENCE [LARGE SCALE GENOMIC DNA]</scope>
    <source>
        <strain evidence="10">S238N-H82</strain>
    </source>
</reference>
<evidence type="ECO:0000256" key="8">
    <source>
        <dbReference type="ARBA" id="ARBA00093305"/>
    </source>
</evidence>
<dbReference type="PANTHER" id="PTHR13148">
    <property type="entry name" value="PER1-RELATED"/>
    <property type="match status" value="1"/>
</dbReference>
<dbReference type="AlphaFoldDB" id="A0A9J7LWD4"/>
<name>A0A9J7LWD4_BRAFL</name>
<evidence type="ECO:0000256" key="2">
    <source>
        <dbReference type="ARBA" id="ARBA00006387"/>
    </source>
</evidence>
<sequence>MVCTSGLKKNKEVTSENFKKNLLKMDIVALVAILVAAGIPACLASLGDRSYSFLTCLQTCENAKCRGPGLERFNTNQPRYMGLLGWDCTEECKYECMWDTVQTFQRAGKDVPQFYGKWPFVRVLGAQEPASVVFSVLNGLAHLVMIGVFRSRVPKNAPLYWTVNVYALR</sequence>
<dbReference type="GO" id="GO:0006506">
    <property type="term" value="P:GPI anchor biosynthetic process"/>
    <property type="evidence" value="ECO:0000318"/>
    <property type="project" value="GO_Central"/>
</dbReference>
<evidence type="ECO:0000313" key="11">
    <source>
        <dbReference type="RefSeq" id="XP_035689763.1"/>
    </source>
</evidence>
<accession>A0A9J7LWD4</accession>
<keyword evidence="7 9" id="KW-0472">Membrane</keyword>
<dbReference type="Pfam" id="PF04080">
    <property type="entry name" value="Per1"/>
    <property type="match status" value="1"/>
</dbReference>
<dbReference type="KEGG" id="bfo:118425054"/>
<evidence type="ECO:0000256" key="6">
    <source>
        <dbReference type="ARBA" id="ARBA00022989"/>
    </source>
</evidence>
<proteinExistence type="inferred from homology"/>
<reference evidence="11" key="2">
    <citation type="submission" date="2025-08" db="UniProtKB">
        <authorList>
            <consortium name="RefSeq"/>
        </authorList>
    </citation>
    <scope>IDENTIFICATION</scope>
    <source>
        <strain evidence="11">S238N-H82</strain>
        <tissue evidence="11">Testes</tissue>
    </source>
</reference>